<evidence type="ECO:0000313" key="5">
    <source>
        <dbReference type="EMBL" id="MCJ2188805.1"/>
    </source>
</evidence>
<keyword evidence="1" id="KW-0902">Two-component regulatory system</keyword>
<keyword evidence="2" id="KW-0597">Phosphoprotein</keyword>
<evidence type="ECO:0000259" key="4">
    <source>
        <dbReference type="PROSITE" id="PS50894"/>
    </source>
</evidence>
<evidence type="ECO:0000256" key="1">
    <source>
        <dbReference type="ARBA" id="ARBA00023012"/>
    </source>
</evidence>
<evidence type="ECO:0000256" key="3">
    <source>
        <dbReference type="SAM" id="MobiDB-lite"/>
    </source>
</evidence>
<dbReference type="SUPFAM" id="SSF47226">
    <property type="entry name" value="Histidine-containing phosphotransfer domain, HPT domain"/>
    <property type="match status" value="1"/>
</dbReference>
<dbReference type="InterPro" id="IPR008207">
    <property type="entry name" value="Sig_transdc_His_kin_Hpt_dom"/>
</dbReference>
<keyword evidence="6" id="KW-1185">Reference proteome</keyword>
<proteinExistence type="predicted"/>
<feature type="compositionally biased region" description="Low complexity" evidence="3">
    <location>
        <begin position="175"/>
        <end position="191"/>
    </location>
</feature>
<dbReference type="InterPro" id="IPR051315">
    <property type="entry name" value="Bact_Chemotaxis_CheA"/>
</dbReference>
<protein>
    <submittedName>
        <fullName evidence="5">Hpt domain-containing protein</fullName>
    </submittedName>
</protein>
<feature type="modified residue" description="Phosphohistidine" evidence="2">
    <location>
        <position position="46"/>
    </location>
</feature>
<dbReference type="PANTHER" id="PTHR43395:SF10">
    <property type="entry name" value="CHEMOTAXIS PROTEIN CHEA"/>
    <property type="match status" value="1"/>
</dbReference>
<dbReference type="RefSeq" id="WP_243923731.1">
    <property type="nucleotide sequence ID" value="NZ_JALHLG010000046.1"/>
</dbReference>
<dbReference type="InterPro" id="IPR036641">
    <property type="entry name" value="HPT_dom_sf"/>
</dbReference>
<feature type="region of interest" description="Disordered" evidence="3">
    <location>
        <begin position="175"/>
        <end position="199"/>
    </location>
</feature>
<accession>A0ABT0BUZ1</accession>
<dbReference type="PANTHER" id="PTHR43395">
    <property type="entry name" value="SENSOR HISTIDINE KINASE CHEA"/>
    <property type="match status" value="1"/>
</dbReference>
<comment type="caution">
    <text evidence="5">The sequence shown here is derived from an EMBL/GenBank/DDBJ whole genome shotgun (WGS) entry which is preliminary data.</text>
</comment>
<dbReference type="PROSITE" id="PS50894">
    <property type="entry name" value="HPT"/>
    <property type="match status" value="1"/>
</dbReference>
<dbReference type="Proteomes" id="UP001202281">
    <property type="component" value="Unassembled WGS sequence"/>
</dbReference>
<evidence type="ECO:0000256" key="2">
    <source>
        <dbReference type="PROSITE-ProRule" id="PRU00110"/>
    </source>
</evidence>
<feature type="non-terminal residue" evidence="5">
    <location>
        <position position="314"/>
    </location>
</feature>
<organism evidence="5 6">
    <name type="scientific">Novosphingobium beihaiensis</name>
    <dbReference type="NCBI Taxonomy" id="2930389"/>
    <lineage>
        <taxon>Bacteria</taxon>
        <taxon>Pseudomonadati</taxon>
        <taxon>Pseudomonadota</taxon>
        <taxon>Alphaproteobacteria</taxon>
        <taxon>Sphingomonadales</taxon>
        <taxon>Sphingomonadaceae</taxon>
        <taxon>Novosphingobium</taxon>
    </lineage>
</organism>
<dbReference type="Gene3D" id="1.20.120.160">
    <property type="entry name" value="HPT domain"/>
    <property type="match status" value="1"/>
</dbReference>
<sequence length="314" mass="32450">MSPEEIQQIFFVECEESLAAAEAGLAACQAGTQDADTVNAVFRAVHSIKGGAGAFGYSALQAYTHTFETLLSDVREGLVAIENDLVDLLLRALDTLADHVQSAREGGDAPADAVLIAEMEGAMAANAGAAAPAAAEPEAAPEPESAPETAADDDEPAPIDDLDLAALLDDLTSDFSAGSSEPAAGEEASAGQGKSWKVHLRPRSGAMRNGSEPLLMLRDIAGLGGECVYCDVSQIPPLDSFDVAQGYLGWTFAMPEGVEEDAVRDIFDFIGDDCALAIGNDEEIPEFQLEKTAQPPKPEPVATAPAPAPAPAAA</sequence>
<feature type="domain" description="HPt" evidence="4">
    <location>
        <begin position="1"/>
        <end position="103"/>
    </location>
</feature>
<feature type="region of interest" description="Disordered" evidence="3">
    <location>
        <begin position="287"/>
        <end position="314"/>
    </location>
</feature>
<dbReference type="Pfam" id="PF01627">
    <property type="entry name" value="Hpt"/>
    <property type="match status" value="1"/>
</dbReference>
<dbReference type="CDD" id="cd00088">
    <property type="entry name" value="HPT"/>
    <property type="match status" value="1"/>
</dbReference>
<name>A0ABT0BUZ1_9SPHN</name>
<feature type="compositionally biased region" description="Low complexity" evidence="3">
    <location>
        <begin position="127"/>
        <end position="149"/>
    </location>
</feature>
<reference evidence="5 6" key="1">
    <citation type="submission" date="2022-04" db="EMBL/GenBank/DDBJ databases">
        <title>Identification of a novel bacterium isolated from mangrove sediments.</title>
        <authorList>
            <person name="Pan X."/>
        </authorList>
    </citation>
    <scope>NUCLEOTIDE SEQUENCE [LARGE SCALE GENOMIC DNA]</scope>
    <source>
        <strain evidence="5 6">B2638</strain>
    </source>
</reference>
<dbReference type="SMART" id="SM00073">
    <property type="entry name" value="HPT"/>
    <property type="match status" value="1"/>
</dbReference>
<feature type="region of interest" description="Disordered" evidence="3">
    <location>
        <begin position="127"/>
        <end position="158"/>
    </location>
</feature>
<gene>
    <name evidence="5" type="ORF">MTR66_18530</name>
</gene>
<dbReference type="EMBL" id="JALHLG010000046">
    <property type="protein sequence ID" value="MCJ2188805.1"/>
    <property type="molecule type" value="Genomic_DNA"/>
</dbReference>
<evidence type="ECO:0000313" key="6">
    <source>
        <dbReference type="Proteomes" id="UP001202281"/>
    </source>
</evidence>